<name>A0A974NT51_9SPHN</name>
<proteinExistence type="predicted"/>
<organism evidence="1 2">
    <name type="scientific">Sphingomonas aliaeris</name>
    <dbReference type="NCBI Taxonomy" id="2759526"/>
    <lineage>
        <taxon>Bacteria</taxon>
        <taxon>Pseudomonadati</taxon>
        <taxon>Pseudomonadota</taxon>
        <taxon>Alphaproteobacteria</taxon>
        <taxon>Sphingomonadales</taxon>
        <taxon>Sphingomonadaceae</taxon>
        <taxon>Sphingomonas</taxon>
    </lineage>
</organism>
<evidence type="ECO:0000313" key="1">
    <source>
        <dbReference type="EMBL" id="QQV76504.1"/>
    </source>
</evidence>
<sequence>MVTEATAADFLWLGDLRAHRARLMRSPQGMLLDEPQCARRCPQCCLGCAMANAMITKLEQSLGEDGGTVH</sequence>
<evidence type="ECO:0000313" key="2">
    <source>
        <dbReference type="Proteomes" id="UP000595894"/>
    </source>
</evidence>
<dbReference type="Proteomes" id="UP000595894">
    <property type="component" value="Chromosome"/>
</dbReference>
<accession>A0A974NT51</accession>
<dbReference type="EMBL" id="CP061035">
    <property type="protein sequence ID" value="QQV76504.1"/>
    <property type="molecule type" value="Genomic_DNA"/>
</dbReference>
<gene>
    <name evidence="1" type="ORF">H5J25_13725</name>
</gene>
<dbReference type="KEGG" id="sari:H5J25_13725"/>
<dbReference type="RefSeq" id="WP_202091881.1">
    <property type="nucleotide sequence ID" value="NZ_CP061035.1"/>
</dbReference>
<reference evidence="2" key="1">
    <citation type="submission" date="2020-09" db="EMBL/GenBank/DDBJ databases">
        <title>Sphingomonas sp., a new species isolated from pork steak.</title>
        <authorList>
            <person name="Heidler von Heilborn D."/>
        </authorList>
    </citation>
    <scope>NUCLEOTIDE SEQUENCE [LARGE SCALE GENOMIC DNA]</scope>
</reference>
<keyword evidence="2" id="KW-1185">Reference proteome</keyword>
<dbReference type="AlphaFoldDB" id="A0A974NT51"/>
<protein>
    <submittedName>
        <fullName evidence="1">Uncharacterized protein</fullName>
    </submittedName>
</protein>